<feature type="domain" description="Peptidase M1 membrane alanine aminopeptidase" evidence="2">
    <location>
        <begin position="315"/>
        <end position="460"/>
    </location>
</feature>
<feature type="signal peptide" evidence="1">
    <location>
        <begin position="1"/>
        <end position="24"/>
    </location>
</feature>
<dbReference type="RefSeq" id="WP_206713133.1">
    <property type="nucleotide sequence ID" value="NZ_CP071091.1"/>
</dbReference>
<dbReference type="Pfam" id="PF01433">
    <property type="entry name" value="Peptidase_M1"/>
    <property type="match status" value="1"/>
</dbReference>
<evidence type="ECO:0000313" key="3">
    <source>
        <dbReference type="EMBL" id="QSQ11380.1"/>
    </source>
</evidence>
<dbReference type="Proteomes" id="UP000663090">
    <property type="component" value="Chromosome"/>
</dbReference>
<feature type="chain" id="PRO_5046444744" description="Peptidase M1 membrane alanine aminopeptidase domain-containing protein" evidence="1">
    <location>
        <begin position="25"/>
        <end position="567"/>
    </location>
</feature>
<dbReference type="Gene3D" id="1.10.390.10">
    <property type="entry name" value="Neutral Protease Domain 2"/>
    <property type="match status" value="1"/>
</dbReference>
<keyword evidence="1" id="KW-0732">Signal</keyword>
<accession>A0ABX7N105</accession>
<organism evidence="3 4">
    <name type="scientific">Myxococcus landrumensis</name>
    <dbReference type="NCBI Taxonomy" id="2813577"/>
    <lineage>
        <taxon>Bacteria</taxon>
        <taxon>Pseudomonadati</taxon>
        <taxon>Myxococcota</taxon>
        <taxon>Myxococcia</taxon>
        <taxon>Myxococcales</taxon>
        <taxon>Cystobacterineae</taxon>
        <taxon>Myxococcaceae</taxon>
        <taxon>Myxococcus</taxon>
    </lineage>
</organism>
<evidence type="ECO:0000259" key="2">
    <source>
        <dbReference type="Pfam" id="PF01433"/>
    </source>
</evidence>
<dbReference type="EMBL" id="CP071091">
    <property type="protein sequence ID" value="QSQ11380.1"/>
    <property type="molecule type" value="Genomic_DNA"/>
</dbReference>
<reference evidence="3 4" key="1">
    <citation type="submission" date="2021-02" db="EMBL/GenBank/DDBJ databases">
        <title>De Novo genome assembly of isolated myxobacteria.</title>
        <authorList>
            <person name="Stevens D.C."/>
        </authorList>
    </citation>
    <scope>NUCLEOTIDE SEQUENCE [LARGE SCALE GENOMIC DNA]</scope>
    <source>
        <strain evidence="3 4">SCHIC003</strain>
    </source>
</reference>
<evidence type="ECO:0000313" key="4">
    <source>
        <dbReference type="Proteomes" id="UP000663090"/>
    </source>
</evidence>
<name>A0ABX7N105_9BACT</name>
<dbReference type="InterPro" id="IPR027268">
    <property type="entry name" value="Peptidase_M4/M1_CTD_sf"/>
</dbReference>
<keyword evidence="4" id="KW-1185">Reference proteome</keyword>
<evidence type="ECO:0000256" key="1">
    <source>
        <dbReference type="SAM" id="SignalP"/>
    </source>
</evidence>
<sequence length="567" mass="62709">MTQGLALAWSLLSLSMAACGPVEAPLLAGDDDGTLSHRYGTLMPRGDFAATVTRYEYEFTTQTGAARSVLMLDVAPPGGDCFVVNAPEGLTDIHWNDAIPFRAESTPDGIRVCGPGLFAGQVKLEARFTVPLQTYDFTQVGFSRKFDRTGNLFTYLLGWVGACDRFGPCDDRTDQLTQYIFTVKHAASERVLCPGKRTRPNSTTTRCELTGLTKAPTYSSFAVASNPAWRSSTLTEVSGKFKLELHEVPGGKLAAALHGSEVRAYLSWIIGELGPLPYGPELRVASAPTEWLGAEHPANLILREDLPDLRRDYANMTMHTLMHEVVHQWAGNRTTLSSPFDFVWKEAIAEYLTYRYELLARPPGEAEQTRAHWDRLARTASYYPQPQDTPPPVFLSYSADVYGTGPLILFLQLEPLLGEDVVLQAIKDFLHQPGDRSVQDLRAALELASGEDLGPYFDAWVHGSGDPDWPYFEVSTEALDGEVLVTAVQRSLSGTRYPISVDVLIEGATEQRVVTLDYGLAPTSDTLRVKVPFDEPVTQVTVDPENRVVNRRFLGLNPEPPPQRWRL</sequence>
<dbReference type="SUPFAM" id="SSF55486">
    <property type="entry name" value="Metalloproteases ('zincins'), catalytic domain"/>
    <property type="match status" value="1"/>
</dbReference>
<proteinExistence type="predicted"/>
<protein>
    <recommendedName>
        <fullName evidence="2">Peptidase M1 membrane alanine aminopeptidase domain-containing protein</fullName>
    </recommendedName>
</protein>
<dbReference type="InterPro" id="IPR014782">
    <property type="entry name" value="Peptidase_M1_dom"/>
</dbReference>
<gene>
    <name evidence="3" type="ORF">JY572_23540</name>
</gene>